<reference evidence="1 2" key="1">
    <citation type="submission" date="2016-07" db="EMBL/GenBank/DDBJ databases">
        <title>Draft Genome Sequence of Oceanisphaera psychrotolerans, isolated from coastal sediment samples.</title>
        <authorList>
            <person name="Zhuo S."/>
            <person name="Ruan Z."/>
        </authorList>
    </citation>
    <scope>NUCLEOTIDE SEQUENCE [LARGE SCALE GENOMIC DNA]</scope>
    <source>
        <strain evidence="1 2">LAM-WHM-ZC</strain>
    </source>
</reference>
<dbReference type="Proteomes" id="UP000243073">
    <property type="component" value="Unassembled WGS sequence"/>
</dbReference>
<gene>
    <name evidence="1" type="ORF">BFR47_16120</name>
</gene>
<dbReference type="STRING" id="1414654.BFR47_16120"/>
<sequence>MRIFNKYQPLLIAKYVKTFFSGRLYIHGRGAFSYAKGIMVMPEHADERHRITVHEINRLIGKMQAPAEAV</sequence>
<dbReference type="InterPro" id="IPR009491">
    <property type="entry name" value="DUF1107"/>
</dbReference>
<dbReference type="AlphaFoldDB" id="A0A1J4QEC6"/>
<protein>
    <recommendedName>
        <fullName evidence="3">DUF1107 domain-containing protein</fullName>
    </recommendedName>
</protein>
<organism evidence="1 2">
    <name type="scientific">Oceanisphaera psychrotolerans</name>
    <dbReference type="NCBI Taxonomy" id="1414654"/>
    <lineage>
        <taxon>Bacteria</taxon>
        <taxon>Pseudomonadati</taxon>
        <taxon>Pseudomonadota</taxon>
        <taxon>Gammaproteobacteria</taxon>
        <taxon>Aeromonadales</taxon>
        <taxon>Aeromonadaceae</taxon>
        <taxon>Oceanisphaera</taxon>
    </lineage>
</organism>
<comment type="caution">
    <text evidence="1">The sequence shown here is derived from an EMBL/GenBank/DDBJ whole genome shotgun (WGS) entry which is preliminary data.</text>
</comment>
<keyword evidence="2" id="KW-1185">Reference proteome</keyword>
<proteinExistence type="predicted"/>
<dbReference type="Pfam" id="PF06526">
    <property type="entry name" value="DUF1107"/>
    <property type="match status" value="1"/>
</dbReference>
<evidence type="ECO:0000313" key="1">
    <source>
        <dbReference type="EMBL" id="OIN07942.1"/>
    </source>
</evidence>
<dbReference type="OrthoDB" id="5588896at2"/>
<name>A0A1J4QEC6_9GAMM</name>
<dbReference type="Gene3D" id="3.30.1910.10">
    <property type="entry name" value="so0334 like domain"/>
    <property type="match status" value="1"/>
</dbReference>
<dbReference type="RefSeq" id="WP_071473185.1">
    <property type="nucleotide sequence ID" value="NZ_MDKE01000031.1"/>
</dbReference>
<dbReference type="EMBL" id="MDKE01000031">
    <property type="protein sequence ID" value="OIN07942.1"/>
    <property type="molecule type" value="Genomic_DNA"/>
</dbReference>
<accession>A0A1J4QEC6</accession>
<evidence type="ECO:0008006" key="3">
    <source>
        <dbReference type="Google" id="ProtNLM"/>
    </source>
</evidence>
<evidence type="ECO:0000313" key="2">
    <source>
        <dbReference type="Proteomes" id="UP000243073"/>
    </source>
</evidence>